<gene>
    <name evidence="1" type="ORF">GON05_35905</name>
</gene>
<dbReference type="Proteomes" id="UP000467637">
    <property type="component" value="Unassembled WGS sequence"/>
</dbReference>
<accession>A0ABW9UKU7</accession>
<reference evidence="1 2" key="1">
    <citation type="submission" date="2019-12" db="EMBL/GenBank/DDBJ databases">
        <authorList>
            <person name="Huq M.A."/>
        </authorList>
    </citation>
    <scope>NUCLEOTIDE SEQUENCE [LARGE SCALE GENOMIC DNA]</scope>
    <source>
        <strain evidence="1 2">MAH-34</strain>
    </source>
</reference>
<comment type="caution">
    <text evidence="1">The sequence shown here is derived from an EMBL/GenBank/DDBJ whole genome shotgun (WGS) entry which is preliminary data.</text>
</comment>
<dbReference type="EMBL" id="WSEM01000039">
    <property type="protein sequence ID" value="MVQ39976.1"/>
    <property type="molecule type" value="Genomic_DNA"/>
</dbReference>
<protein>
    <recommendedName>
        <fullName evidence="3">DUF4025 domain-containing protein</fullName>
    </recommendedName>
</protein>
<evidence type="ECO:0000313" key="2">
    <source>
        <dbReference type="Proteomes" id="UP000467637"/>
    </source>
</evidence>
<sequence length="46" mass="5328">MQIDNEKWVQFQADEQVEDAATNHDYDLIRAYADQLNGENEVAAEE</sequence>
<evidence type="ECO:0000313" key="1">
    <source>
        <dbReference type="EMBL" id="MVQ39976.1"/>
    </source>
</evidence>
<dbReference type="RefSeq" id="WP_157326275.1">
    <property type="nucleotide sequence ID" value="NZ_WSEM01000039.1"/>
</dbReference>
<proteinExistence type="predicted"/>
<name>A0ABW9UKU7_9BACL</name>
<organism evidence="1 2">
    <name type="scientific">Paenibacillus anseongense</name>
    <dbReference type="NCBI Taxonomy" id="2682845"/>
    <lineage>
        <taxon>Bacteria</taxon>
        <taxon>Bacillati</taxon>
        <taxon>Bacillota</taxon>
        <taxon>Bacilli</taxon>
        <taxon>Bacillales</taxon>
        <taxon>Paenibacillaceae</taxon>
        <taxon>Paenibacillus</taxon>
    </lineage>
</organism>
<evidence type="ECO:0008006" key="3">
    <source>
        <dbReference type="Google" id="ProtNLM"/>
    </source>
</evidence>
<keyword evidence="2" id="KW-1185">Reference proteome</keyword>